<dbReference type="EMBL" id="MT141937">
    <property type="protein sequence ID" value="QJA72269.1"/>
    <property type="molecule type" value="Genomic_DNA"/>
</dbReference>
<sequence>MSAFSQGGTITKTREQKKIYDPERFYRYEITSTTSDYVFGEIYIRKDVVDAADAEPDTFALTTA</sequence>
<name>A0A6M3JQ49_9ZZZZ</name>
<dbReference type="EMBL" id="MT142756">
    <property type="protein sequence ID" value="QJA88128.1"/>
    <property type="molecule type" value="Genomic_DNA"/>
</dbReference>
<dbReference type="AlphaFoldDB" id="A0A6M3JQ49"/>
<organism evidence="1">
    <name type="scientific">viral metagenome</name>
    <dbReference type="NCBI Taxonomy" id="1070528"/>
    <lineage>
        <taxon>unclassified sequences</taxon>
        <taxon>metagenomes</taxon>
        <taxon>organismal metagenomes</taxon>
    </lineage>
</organism>
<protein>
    <submittedName>
        <fullName evidence="1">Uncharacterized protein</fullName>
    </submittedName>
</protein>
<gene>
    <name evidence="1" type="ORF">MM415A02819_0008</name>
    <name evidence="2" type="ORF">MM415B02824_0004</name>
</gene>
<proteinExistence type="predicted"/>
<evidence type="ECO:0000313" key="2">
    <source>
        <dbReference type="EMBL" id="QJA88128.1"/>
    </source>
</evidence>
<accession>A0A6M3JQ49</accession>
<evidence type="ECO:0000313" key="1">
    <source>
        <dbReference type="EMBL" id="QJA72269.1"/>
    </source>
</evidence>
<reference evidence="1" key="1">
    <citation type="submission" date="2020-03" db="EMBL/GenBank/DDBJ databases">
        <title>The deep terrestrial virosphere.</title>
        <authorList>
            <person name="Holmfeldt K."/>
            <person name="Nilsson E."/>
            <person name="Simone D."/>
            <person name="Lopez-Fernandez M."/>
            <person name="Wu X."/>
            <person name="de Brujin I."/>
            <person name="Lundin D."/>
            <person name="Andersson A."/>
            <person name="Bertilsson S."/>
            <person name="Dopson M."/>
        </authorList>
    </citation>
    <scope>NUCLEOTIDE SEQUENCE</scope>
    <source>
        <strain evidence="1">MM415A02819</strain>
        <strain evidence="2">MM415B02824</strain>
    </source>
</reference>